<evidence type="ECO:0000313" key="3">
    <source>
        <dbReference type="Proteomes" id="UP000194236"/>
    </source>
</evidence>
<name>A0A1Y3B4A3_EURMA</name>
<dbReference type="EMBL" id="MUJZ01040944">
    <property type="protein sequence ID" value="OTF75650.1"/>
    <property type="molecule type" value="Genomic_DNA"/>
</dbReference>
<feature type="region of interest" description="Disordered" evidence="1">
    <location>
        <begin position="94"/>
        <end position="176"/>
    </location>
</feature>
<feature type="compositionally biased region" description="Low complexity" evidence="1">
    <location>
        <begin position="20"/>
        <end position="38"/>
    </location>
</feature>
<feature type="compositionally biased region" description="Basic residues" evidence="1">
    <location>
        <begin position="1"/>
        <end position="15"/>
    </location>
</feature>
<feature type="compositionally biased region" description="Basic and acidic residues" evidence="1">
    <location>
        <begin position="39"/>
        <end position="57"/>
    </location>
</feature>
<feature type="compositionally biased region" description="Low complexity" evidence="1">
    <location>
        <begin position="68"/>
        <end position="79"/>
    </location>
</feature>
<feature type="region of interest" description="Disordered" evidence="1">
    <location>
        <begin position="188"/>
        <end position="240"/>
    </location>
</feature>
<feature type="compositionally biased region" description="Low complexity" evidence="1">
    <location>
        <begin position="202"/>
        <end position="212"/>
    </location>
</feature>
<dbReference type="Proteomes" id="UP000194236">
    <property type="component" value="Unassembled WGS sequence"/>
</dbReference>
<comment type="caution">
    <text evidence="2">The sequence shown here is derived from an EMBL/GenBank/DDBJ whole genome shotgun (WGS) entry which is preliminary data.</text>
</comment>
<sequence>MKKKKSSNGHHNHRHKNDENVLLENNSLRLRSSKSKSPYSERLHKSNADLREQYLKDETRGGLAAAYKNRQQQKNQQQQNRHRTLSLNRMNAITTTNTNDDDDDGQQNSQYPTTIKPHRHLSQSQLSSRYSDIGVENNQQPPPPPRSLSSSSRARSIQHERDPIVMYIPPVNNESPKLTSILRNNSTKSNITVQSKGKKSKQQQPQLKSQSKINLKDAVVVDPNGRKKSNDGKRTDLNRRYSMPKDTKFNWLNKFKLKK</sequence>
<accession>A0A1Y3B4A3</accession>
<organism evidence="2 3">
    <name type="scientific">Euroglyphus maynei</name>
    <name type="common">Mayne's house dust mite</name>
    <dbReference type="NCBI Taxonomy" id="6958"/>
    <lineage>
        <taxon>Eukaryota</taxon>
        <taxon>Metazoa</taxon>
        <taxon>Ecdysozoa</taxon>
        <taxon>Arthropoda</taxon>
        <taxon>Chelicerata</taxon>
        <taxon>Arachnida</taxon>
        <taxon>Acari</taxon>
        <taxon>Acariformes</taxon>
        <taxon>Sarcoptiformes</taxon>
        <taxon>Astigmata</taxon>
        <taxon>Psoroptidia</taxon>
        <taxon>Analgoidea</taxon>
        <taxon>Pyroglyphidae</taxon>
        <taxon>Pyroglyphinae</taxon>
        <taxon>Euroglyphus</taxon>
    </lineage>
</organism>
<evidence type="ECO:0000256" key="1">
    <source>
        <dbReference type="SAM" id="MobiDB-lite"/>
    </source>
</evidence>
<feature type="compositionally biased region" description="Basic and acidic residues" evidence="1">
    <location>
        <begin position="224"/>
        <end position="240"/>
    </location>
</feature>
<reference evidence="2 3" key="1">
    <citation type="submission" date="2017-03" db="EMBL/GenBank/DDBJ databases">
        <title>Genome Survey of Euroglyphus maynei.</title>
        <authorList>
            <person name="Arlian L.G."/>
            <person name="Morgan M.S."/>
            <person name="Rider S.D."/>
        </authorList>
    </citation>
    <scope>NUCLEOTIDE SEQUENCE [LARGE SCALE GENOMIC DNA]</scope>
    <source>
        <strain evidence="2">Arlian Lab</strain>
        <tissue evidence="2">Whole body</tissue>
    </source>
</reference>
<feature type="region of interest" description="Disordered" evidence="1">
    <location>
        <begin position="1"/>
        <end position="57"/>
    </location>
</feature>
<proteinExistence type="predicted"/>
<keyword evidence="3" id="KW-1185">Reference proteome</keyword>
<gene>
    <name evidence="2" type="ORF">BLA29_009742</name>
</gene>
<dbReference type="AlphaFoldDB" id="A0A1Y3B4A3"/>
<evidence type="ECO:0000313" key="2">
    <source>
        <dbReference type="EMBL" id="OTF75650.1"/>
    </source>
</evidence>
<protein>
    <submittedName>
        <fullName evidence="2">Uncharacterized protein</fullName>
    </submittedName>
</protein>
<feature type="region of interest" description="Disordered" evidence="1">
    <location>
        <begin position="68"/>
        <end position="87"/>
    </location>
</feature>